<dbReference type="SMART" id="SM00401">
    <property type="entry name" value="ZnF_GATA"/>
    <property type="match status" value="1"/>
</dbReference>
<evidence type="ECO:0000256" key="2">
    <source>
        <dbReference type="ARBA" id="ARBA00023163"/>
    </source>
</evidence>
<dbReference type="InterPro" id="IPR013088">
    <property type="entry name" value="Znf_NHR/GATA"/>
</dbReference>
<dbReference type="AlphaFoldDB" id="A0AAN8XN31"/>
<keyword evidence="3" id="KW-0539">Nucleus</keyword>
<keyword evidence="1" id="KW-0805">Transcription regulation</keyword>
<protein>
    <recommendedName>
        <fullName evidence="5">GATA-type domain-containing protein</fullName>
    </recommendedName>
</protein>
<keyword evidence="7" id="KW-1185">Reference proteome</keyword>
<feature type="domain" description="GATA-type" evidence="5">
    <location>
        <begin position="796"/>
        <end position="850"/>
    </location>
</feature>
<dbReference type="Gene3D" id="3.30.50.10">
    <property type="entry name" value="Erythroid Transcription Factor GATA-1, subunit A"/>
    <property type="match status" value="1"/>
</dbReference>
<dbReference type="PROSITE" id="PS50114">
    <property type="entry name" value="GATA_ZN_FINGER_2"/>
    <property type="match status" value="1"/>
</dbReference>
<comment type="caution">
    <text evidence="6">The sequence shown here is derived from an EMBL/GenBank/DDBJ whole genome shotgun (WGS) entry which is preliminary data.</text>
</comment>
<evidence type="ECO:0000256" key="4">
    <source>
        <dbReference type="PROSITE-ProRule" id="PRU00094"/>
    </source>
</evidence>
<name>A0AAN8XN31_HALRR</name>
<dbReference type="InterPro" id="IPR000679">
    <property type="entry name" value="Znf_GATA"/>
</dbReference>
<dbReference type="EMBL" id="JAXCGZ010003866">
    <property type="protein sequence ID" value="KAK7082873.1"/>
    <property type="molecule type" value="Genomic_DNA"/>
</dbReference>
<evidence type="ECO:0000256" key="3">
    <source>
        <dbReference type="ARBA" id="ARBA00023242"/>
    </source>
</evidence>
<organism evidence="6 7">
    <name type="scientific">Halocaridina rubra</name>
    <name type="common">Hawaiian red shrimp</name>
    <dbReference type="NCBI Taxonomy" id="373956"/>
    <lineage>
        <taxon>Eukaryota</taxon>
        <taxon>Metazoa</taxon>
        <taxon>Ecdysozoa</taxon>
        <taxon>Arthropoda</taxon>
        <taxon>Crustacea</taxon>
        <taxon>Multicrustacea</taxon>
        <taxon>Malacostraca</taxon>
        <taxon>Eumalacostraca</taxon>
        <taxon>Eucarida</taxon>
        <taxon>Decapoda</taxon>
        <taxon>Pleocyemata</taxon>
        <taxon>Caridea</taxon>
        <taxon>Atyoidea</taxon>
        <taxon>Atyidae</taxon>
        <taxon>Halocaridina</taxon>
    </lineage>
</organism>
<evidence type="ECO:0000259" key="5">
    <source>
        <dbReference type="PROSITE" id="PS50114"/>
    </source>
</evidence>
<keyword evidence="4" id="KW-0862">Zinc</keyword>
<evidence type="ECO:0000313" key="6">
    <source>
        <dbReference type="EMBL" id="KAK7082873.1"/>
    </source>
</evidence>
<dbReference type="GO" id="GO:0008270">
    <property type="term" value="F:zinc ion binding"/>
    <property type="evidence" value="ECO:0007669"/>
    <property type="project" value="UniProtKB-KW"/>
</dbReference>
<evidence type="ECO:0000313" key="7">
    <source>
        <dbReference type="Proteomes" id="UP001381693"/>
    </source>
</evidence>
<keyword evidence="4" id="KW-0863">Zinc-finger</keyword>
<dbReference type="Proteomes" id="UP001381693">
    <property type="component" value="Unassembled WGS sequence"/>
</dbReference>
<keyword evidence="4" id="KW-0479">Metal-binding</keyword>
<accession>A0AAN8XN31</accession>
<dbReference type="GO" id="GO:0006355">
    <property type="term" value="P:regulation of DNA-templated transcription"/>
    <property type="evidence" value="ECO:0007669"/>
    <property type="project" value="InterPro"/>
</dbReference>
<dbReference type="GO" id="GO:0043565">
    <property type="term" value="F:sequence-specific DNA binding"/>
    <property type="evidence" value="ECO:0007669"/>
    <property type="project" value="InterPro"/>
</dbReference>
<gene>
    <name evidence="6" type="ORF">SK128_026661</name>
</gene>
<evidence type="ECO:0000256" key="1">
    <source>
        <dbReference type="ARBA" id="ARBA00023015"/>
    </source>
</evidence>
<proteinExistence type="predicted"/>
<keyword evidence="2" id="KW-0804">Transcription</keyword>
<sequence>MSFGKRVPKKRASCCATCTVDSNEEVSKYNAKVRTLSSEDHKHLYKDSSQPRKVMRRCSLRERIKQYDRKKDQVERKVSLESPSEWLQDLSTLHAKHTVDKPNSSIFEILENHMSSSIPLNDVGSSDLVSLVGNTSISSGIITKIADMLNIDEASNNYCLSFNCYFKDEKVVRDVIRNKAYLEQLIMYLVVDLDEYGETEITEFVDNDSCHYTLAVYDFESLTLIYADTLGWSVPEEFVSSLKSLLASLDYPSVFHTILCHSPNNLDIHACVKSCSPLYPLQTSSVTSCLAVIVCMVIASVHFDTFLTLAMGVQTHENSYFHYLQDISDHSKFLRLIIGSWIANDCINLNYIACCSKMTGFQGDDTLPNNSEDVHKTNINNNEKSYLRSNVKMGPKLSNFGIGEFKSTSSGGIDALISCRPVVHFCKPNHLRLKLSLKDGRSLYKMFKSSGKNDRTAMRNIVEFLNSYKAVEWIKSKTFRNPSKISSHRLRKNKTCNIIDFPDDIQEYFIKNPELSFERKIMYLVLRVYIRGCSSIMTKKFSCSPAGKNDRAAIKRINAYVRSQEFRDFVVNSARTEQKLPEEKLSHAEFDDLILKKPLIHHIKDKNILKLECQLLTGKKVYRGFACSQSGKGDTKAMSAIEKFVNSVEATEWLRSKYRVKPNKNPGVKRKEKVPRDDNWTACGALHVGSEVKNFFETVEFDFRKRVVMSKGVSTCYEGNAIITENEKWGKTHRFDESYILDESLVTEKGVFPAVTMYVTCSSKSRECKAQCGTLLKAFANTVIGTECPGCHAQLHFPDKECNNCLCSSTPKWYSINNELYCSACYQYQQKHNEARPSELNIKNIQSVSRLYHPHFVCGWRLKLVIYSNNMSVWNLFMHRENPKFHSTKHEEIEEKPNISQLNLNISAADSTSKCQKVIIRSRDNKSILCNRCISENVSPPFTCTSQTELMKHMSTAHKFALINCATCWSESGALVNFENEHQLQQHIQESHKINQRLTSDTGHERDQDSLEATTQVEIDEAVIALLDSSQM</sequence>
<reference evidence="6 7" key="1">
    <citation type="submission" date="2023-11" db="EMBL/GenBank/DDBJ databases">
        <title>Halocaridina rubra genome assembly.</title>
        <authorList>
            <person name="Smith C."/>
        </authorList>
    </citation>
    <scope>NUCLEOTIDE SEQUENCE [LARGE SCALE GENOMIC DNA]</scope>
    <source>
        <strain evidence="6">EP-1</strain>
        <tissue evidence="6">Whole</tissue>
    </source>
</reference>